<feature type="transmembrane region" description="Helical" evidence="5">
    <location>
        <begin position="63"/>
        <end position="87"/>
    </location>
</feature>
<evidence type="ECO:0000313" key="7">
    <source>
        <dbReference type="EMBL" id="MDR7353698.1"/>
    </source>
</evidence>
<evidence type="ECO:0000256" key="3">
    <source>
        <dbReference type="ARBA" id="ARBA00022989"/>
    </source>
</evidence>
<evidence type="ECO:0000256" key="5">
    <source>
        <dbReference type="SAM" id="Phobius"/>
    </source>
</evidence>
<dbReference type="Pfam" id="PF07291">
    <property type="entry name" value="MauE"/>
    <property type="match status" value="1"/>
</dbReference>
<evidence type="ECO:0000259" key="6">
    <source>
        <dbReference type="Pfam" id="PF07291"/>
    </source>
</evidence>
<dbReference type="RefSeq" id="WP_277104006.1">
    <property type="nucleotide sequence ID" value="NZ_BAAAJS010000074.1"/>
</dbReference>
<dbReference type="EMBL" id="JAVDYF010000001">
    <property type="protein sequence ID" value="MDR7353698.1"/>
    <property type="molecule type" value="Genomic_DNA"/>
</dbReference>
<feature type="transmembrane region" description="Helical" evidence="5">
    <location>
        <begin position="131"/>
        <end position="152"/>
    </location>
</feature>
<evidence type="ECO:0000256" key="2">
    <source>
        <dbReference type="ARBA" id="ARBA00022692"/>
    </source>
</evidence>
<gene>
    <name evidence="7" type="ORF">J2S37_000236</name>
</gene>
<protein>
    <submittedName>
        <fullName evidence="7">Membrane protein YphA (DoxX/SURF4 family)</fullName>
    </submittedName>
</protein>
<feature type="domain" description="Methylamine utilisation protein MauE" evidence="6">
    <location>
        <begin position="21"/>
        <end position="152"/>
    </location>
</feature>
<name>A0ABU2B7E7_9CORY</name>
<evidence type="ECO:0000313" key="8">
    <source>
        <dbReference type="Proteomes" id="UP001183619"/>
    </source>
</evidence>
<keyword evidence="4 5" id="KW-0472">Membrane</keyword>
<feature type="transmembrane region" description="Helical" evidence="5">
    <location>
        <begin position="94"/>
        <end position="111"/>
    </location>
</feature>
<comment type="subcellular location">
    <subcellularLocation>
        <location evidence="1">Membrane</location>
        <topology evidence="1">Multi-pass membrane protein</topology>
    </subcellularLocation>
</comment>
<dbReference type="Proteomes" id="UP001183619">
    <property type="component" value="Unassembled WGS sequence"/>
</dbReference>
<keyword evidence="2 5" id="KW-0812">Transmembrane</keyword>
<dbReference type="InterPro" id="IPR009908">
    <property type="entry name" value="Methylamine_util_MauE"/>
</dbReference>
<reference evidence="7 8" key="1">
    <citation type="submission" date="2023-07" db="EMBL/GenBank/DDBJ databases">
        <title>Sequencing the genomes of 1000 actinobacteria strains.</title>
        <authorList>
            <person name="Klenk H.-P."/>
        </authorList>
    </citation>
    <scope>NUCLEOTIDE SEQUENCE [LARGE SCALE GENOMIC DNA]</scope>
    <source>
        <strain evidence="7 8">DSM 44508</strain>
    </source>
</reference>
<keyword evidence="3 5" id="KW-1133">Transmembrane helix</keyword>
<feature type="transmembrane region" description="Helical" evidence="5">
    <location>
        <begin position="25"/>
        <end position="43"/>
    </location>
</feature>
<comment type="caution">
    <text evidence="7">The sequence shown here is derived from an EMBL/GenBank/DDBJ whole genome shotgun (WGS) entry which is preliminary data.</text>
</comment>
<evidence type="ECO:0000256" key="1">
    <source>
        <dbReference type="ARBA" id="ARBA00004141"/>
    </source>
</evidence>
<sequence length="162" mass="17771">MTVEDHQKQQVAGARRLSVSEIVSALCRFGLAAVWIAAGFSKLGKTVAESQAIAAYEIFTPEWSLFLAKIIGPVEIAGGVILLLGIFIRQSAKVSSWVLILFIVGIAQAWYRGLVIDCGCFGQTEITDGGMSYAWTILRDVAFLAMSVWLVYRPFTRFALHP</sequence>
<organism evidence="7 8">
    <name type="scientific">Corynebacterium felinum</name>
    <dbReference type="NCBI Taxonomy" id="131318"/>
    <lineage>
        <taxon>Bacteria</taxon>
        <taxon>Bacillati</taxon>
        <taxon>Actinomycetota</taxon>
        <taxon>Actinomycetes</taxon>
        <taxon>Mycobacteriales</taxon>
        <taxon>Corynebacteriaceae</taxon>
        <taxon>Corynebacterium</taxon>
    </lineage>
</organism>
<keyword evidence="8" id="KW-1185">Reference proteome</keyword>
<proteinExistence type="predicted"/>
<accession>A0ABU2B7E7</accession>
<evidence type="ECO:0000256" key="4">
    <source>
        <dbReference type="ARBA" id="ARBA00023136"/>
    </source>
</evidence>